<dbReference type="PANTHER" id="PTHR42948:SF1">
    <property type="entry name" value="TRANSPORTER"/>
    <property type="match status" value="1"/>
</dbReference>
<dbReference type="PRINTS" id="PR00176">
    <property type="entry name" value="NANEUSMPORT"/>
</dbReference>
<name>A0A564WSK9_9FIRM</name>
<evidence type="ECO:0000256" key="4">
    <source>
        <dbReference type="ARBA" id="ARBA00022989"/>
    </source>
</evidence>
<evidence type="ECO:0000313" key="7">
    <source>
        <dbReference type="EMBL" id="VUX65451.1"/>
    </source>
</evidence>
<dbReference type="InterPro" id="IPR047218">
    <property type="entry name" value="YocR/YhdH-like"/>
</dbReference>
<dbReference type="InterPro" id="IPR000175">
    <property type="entry name" value="Na/ntran_symport"/>
</dbReference>
<protein>
    <submittedName>
        <fullName evidence="7">Sodium:neurotransmitter symporter family protein</fullName>
    </submittedName>
</protein>
<feature type="transmembrane region" description="Helical" evidence="6">
    <location>
        <begin position="379"/>
        <end position="399"/>
    </location>
</feature>
<sequence length="449" mass="49523">MKREQLGSRLGFIMLSAGCAIGCGNVWKFPWMCGQNGGGSFMLIYLLCLVILGIPALVLEFSIGRAAQTSPLFMYRKLEKPGQKWGIFGWFCLLGNIALMAFYTVVCGWIIYYFVQFLRGKNGSLGFSAMISSPSVNVFFLLVTVVIAFFILSFNLQGGLERVTKYMMSALLVLMLALAVHSLFLKGSGEGMTFYLKPDFSKIDGSVIVGAMNQAFFTLSTGMGGMAIFGSYIGKEHSLMGEAIHVITLDTLVAFLAGVIIFPACFTFNLEVNAGPSLLFDTMAAVFNNMSGGRIWGSLFFLFMVFAAMSTVLGVCENILAMIRELTGWSRPKGSVVCGTGVFLLALTTALGFSVFHFQPFAEGTTWLDFWDFIVSNNILPLGSLILALFCCNKFGWGWDNFIKESNTGKGLKVQSWMKPLFRFVLPIIIAFIYIYGMFTFNWKSRPPA</sequence>
<accession>A0A564WSK9</accession>
<feature type="transmembrane region" description="Helical" evidence="6">
    <location>
        <begin position="295"/>
        <end position="316"/>
    </location>
</feature>
<feature type="transmembrane region" description="Helical" evidence="6">
    <location>
        <begin position="336"/>
        <end position="359"/>
    </location>
</feature>
<feature type="transmembrane region" description="Helical" evidence="6">
    <location>
        <begin position="85"/>
        <end position="115"/>
    </location>
</feature>
<evidence type="ECO:0000256" key="1">
    <source>
        <dbReference type="ARBA" id="ARBA00004141"/>
    </source>
</evidence>
<dbReference type="PROSITE" id="PS50267">
    <property type="entry name" value="NA_NEUROTRAN_SYMP_3"/>
    <property type="match status" value="1"/>
</dbReference>
<evidence type="ECO:0000256" key="6">
    <source>
        <dbReference type="SAM" id="Phobius"/>
    </source>
</evidence>
<evidence type="ECO:0000256" key="5">
    <source>
        <dbReference type="ARBA" id="ARBA00023136"/>
    </source>
</evidence>
<feature type="transmembrane region" description="Helical" evidence="6">
    <location>
        <begin position="42"/>
        <end position="64"/>
    </location>
</feature>
<dbReference type="AlphaFoldDB" id="A0A564WSK9"/>
<keyword evidence="2" id="KW-0813">Transport</keyword>
<feature type="transmembrane region" description="Helical" evidence="6">
    <location>
        <begin position="12"/>
        <end position="30"/>
    </location>
</feature>
<organism evidence="7 8">
    <name type="scientific">Blautia wexlerae</name>
    <dbReference type="NCBI Taxonomy" id="418240"/>
    <lineage>
        <taxon>Bacteria</taxon>
        <taxon>Bacillati</taxon>
        <taxon>Bacillota</taxon>
        <taxon>Clostridia</taxon>
        <taxon>Lachnospirales</taxon>
        <taxon>Lachnospiraceae</taxon>
        <taxon>Blautia</taxon>
    </lineage>
</organism>
<dbReference type="SUPFAM" id="SSF161070">
    <property type="entry name" value="SNF-like"/>
    <property type="match status" value="1"/>
</dbReference>
<feature type="transmembrane region" description="Helical" evidence="6">
    <location>
        <begin position="205"/>
        <end position="234"/>
    </location>
</feature>
<feature type="transmembrane region" description="Helical" evidence="6">
    <location>
        <begin position="135"/>
        <end position="154"/>
    </location>
</feature>
<dbReference type="Pfam" id="PF00209">
    <property type="entry name" value="SNF"/>
    <property type="match status" value="2"/>
</dbReference>
<dbReference type="GO" id="GO:0016020">
    <property type="term" value="C:membrane"/>
    <property type="evidence" value="ECO:0007669"/>
    <property type="project" value="UniProtKB-SubCell"/>
</dbReference>
<dbReference type="CDD" id="cd10336">
    <property type="entry name" value="SLC6sbd_Tyt1-Like"/>
    <property type="match status" value="1"/>
</dbReference>
<dbReference type="RefSeq" id="WP_144137053.1">
    <property type="nucleotide sequence ID" value="NZ_CABHOF010000037.1"/>
</dbReference>
<evidence type="ECO:0000313" key="8">
    <source>
        <dbReference type="Proteomes" id="UP000366766"/>
    </source>
</evidence>
<keyword evidence="5 6" id="KW-0472">Membrane</keyword>
<feature type="transmembrane region" description="Helical" evidence="6">
    <location>
        <begin position="420"/>
        <end position="439"/>
    </location>
</feature>
<dbReference type="Proteomes" id="UP000366766">
    <property type="component" value="Unassembled WGS sequence"/>
</dbReference>
<dbReference type="NCBIfam" id="NF037979">
    <property type="entry name" value="Na_transp"/>
    <property type="match status" value="1"/>
</dbReference>
<evidence type="ECO:0000256" key="3">
    <source>
        <dbReference type="ARBA" id="ARBA00022692"/>
    </source>
</evidence>
<comment type="subcellular location">
    <subcellularLocation>
        <location evidence="1">Membrane</location>
        <topology evidence="1">Multi-pass membrane protein</topology>
    </subcellularLocation>
</comment>
<proteinExistence type="predicted"/>
<keyword evidence="3 6" id="KW-0812">Transmembrane</keyword>
<gene>
    <name evidence="7" type="ORF">BWLFYP14_02042</name>
</gene>
<dbReference type="EMBL" id="CABHOF010000037">
    <property type="protein sequence ID" value="VUX65451.1"/>
    <property type="molecule type" value="Genomic_DNA"/>
</dbReference>
<feature type="transmembrane region" description="Helical" evidence="6">
    <location>
        <begin position="166"/>
        <end position="185"/>
    </location>
</feature>
<feature type="transmembrane region" description="Helical" evidence="6">
    <location>
        <begin position="246"/>
        <end position="270"/>
    </location>
</feature>
<evidence type="ECO:0000256" key="2">
    <source>
        <dbReference type="ARBA" id="ARBA00022448"/>
    </source>
</evidence>
<dbReference type="InterPro" id="IPR037272">
    <property type="entry name" value="SNS_sf"/>
</dbReference>
<dbReference type="PANTHER" id="PTHR42948">
    <property type="entry name" value="TRANSPORTER"/>
    <property type="match status" value="1"/>
</dbReference>
<keyword evidence="8" id="KW-1185">Reference proteome</keyword>
<reference evidence="7 8" key="1">
    <citation type="submission" date="2019-07" db="EMBL/GenBank/DDBJ databases">
        <authorList>
            <person name="Chang H.-W."/>
            <person name="Raman A."/>
            <person name="Venkatesh S."/>
            <person name="Gehrig J."/>
        </authorList>
    </citation>
    <scope>NUCLEOTIDE SEQUENCE [LARGE SCALE GENOMIC DNA]</scope>
    <source>
        <strain evidence="7">Blautia_wexlerae_LFYP_14</strain>
    </source>
</reference>
<keyword evidence="4 6" id="KW-1133">Transmembrane helix</keyword>